<dbReference type="Proteomes" id="UP000311469">
    <property type="component" value="Plasmid pSF3"/>
</dbReference>
<evidence type="ECO:0000313" key="1">
    <source>
        <dbReference type="EMBL" id="AFU63364.1"/>
    </source>
</evidence>
<gene>
    <name evidence="2" type="ORF">FIL70_25255</name>
    <name evidence="1" type="ORF">SPF_027</name>
</gene>
<dbReference type="EMBL" id="JX312671">
    <property type="protein sequence ID" value="AFU63364.1"/>
    <property type="molecule type" value="Genomic_DNA"/>
</dbReference>
<reference evidence="2 3" key="2">
    <citation type="submission" date="2019-06" db="EMBL/GenBank/DDBJ databases">
        <title>Genome organization and adaptive potential of archetypical organophosphate degarding Sphingobium fuliginis ATCC 27551.</title>
        <authorList>
            <person name="Sarwar A."/>
            <person name="Parthasarathy S."/>
            <person name="Singh C."/>
            <person name="Siddavattam D."/>
        </authorList>
    </citation>
    <scope>NUCLEOTIDE SEQUENCE [LARGE SCALE GENOMIC DNA]</scope>
    <source>
        <strain evidence="2 3">ATCC 27551</strain>
        <plasmid evidence="2">pSF3</plasmid>
        <plasmid evidence="3">psf3</plasmid>
    </source>
</reference>
<protein>
    <submittedName>
        <fullName evidence="1">Uncharacterized protein</fullName>
    </submittedName>
</protein>
<reference evidence="1" key="1">
    <citation type="journal article" date="2012" name="G3 (Bethesda)">
        <title>Multiple Mechanisms Contribute to Lateral Transfer of an Organophosphate Degradation (opd) Island in Sphingobium fuliginis ATCC 27551.</title>
        <authorList>
            <person name="Paul E.V."/>
            <person name="Longkumer T."/>
            <person name="Chakka D."/>
            <person name="Muthyala V.R."/>
            <person name="Parthasarathy S."/>
            <person name="Madugundu A.K."/>
            <person name="Ghanta S."/>
            <person name="Medipally S.R."/>
            <person name="Panthula S.C."/>
            <person name="Yekkala H."/>
            <person name="Siddavattam D."/>
        </authorList>
    </citation>
    <scope>NUCLEOTIDE SEQUENCE</scope>
    <source>
        <strain evidence="1">ATCC 27551</strain>
        <plasmid evidence="1">pPDL2</plasmid>
    </source>
</reference>
<dbReference type="KEGG" id="sufl:FIL70_25255"/>
<name>K4IDT6_SPHSA</name>
<organism evidence="1">
    <name type="scientific">Sphingobium fuliginis ATCC 27551</name>
    <dbReference type="NCBI Taxonomy" id="1208342"/>
    <lineage>
        <taxon>Bacteria</taxon>
        <taxon>Pseudomonadati</taxon>
        <taxon>Pseudomonadota</taxon>
        <taxon>Alphaproteobacteria</taxon>
        <taxon>Sphingomonadales</taxon>
        <taxon>Sphingomonadaceae</taxon>
        <taxon>Sphingobium</taxon>
    </lineage>
</organism>
<dbReference type="RefSeq" id="WP_004213350.1">
    <property type="nucleotide sequence ID" value="NC_019376.1"/>
</dbReference>
<sequence>MSAAPLIPTEDEIREHQAWDEFHMWDEKVWRHWLWLARDLSKSPEIMRRVQNDDFANKLLNALFKGNHKYAPDGTLVWFAGEDGHRDIVARLRPFGEHHSAFVVGGRLRDDGEAAELLAQMGYFPT</sequence>
<geneLocation type="plasmid" evidence="2">
    <name>pSF3</name>
</geneLocation>
<accession>K4IDT6</accession>
<evidence type="ECO:0000313" key="3">
    <source>
        <dbReference type="Proteomes" id="UP000311469"/>
    </source>
</evidence>
<keyword evidence="1" id="KW-0614">Plasmid</keyword>
<geneLocation type="plasmid" evidence="1">
    <name>pPDL2</name>
</geneLocation>
<dbReference type="AlphaFoldDB" id="K4IDT6"/>
<evidence type="ECO:0000313" key="2">
    <source>
        <dbReference type="EMBL" id="QDC40442.1"/>
    </source>
</evidence>
<proteinExistence type="predicted"/>
<dbReference type="EMBL" id="CP041020">
    <property type="protein sequence ID" value="QDC40442.1"/>
    <property type="molecule type" value="Genomic_DNA"/>
</dbReference>
<geneLocation type="plasmid" evidence="3">
    <name>psf3</name>
</geneLocation>